<gene>
    <name evidence="1" type="ORF">O6H91_20G028400</name>
</gene>
<keyword evidence="2" id="KW-1185">Reference proteome</keyword>
<dbReference type="EMBL" id="CM055111">
    <property type="protein sequence ID" value="KAJ7519204.1"/>
    <property type="molecule type" value="Genomic_DNA"/>
</dbReference>
<organism evidence="1 2">
    <name type="scientific">Diphasiastrum complanatum</name>
    <name type="common">Issler's clubmoss</name>
    <name type="synonym">Lycopodium complanatum</name>
    <dbReference type="NCBI Taxonomy" id="34168"/>
    <lineage>
        <taxon>Eukaryota</taxon>
        <taxon>Viridiplantae</taxon>
        <taxon>Streptophyta</taxon>
        <taxon>Embryophyta</taxon>
        <taxon>Tracheophyta</taxon>
        <taxon>Lycopodiopsida</taxon>
        <taxon>Lycopodiales</taxon>
        <taxon>Lycopodiaceae</taxon>
        <taxon>Lycopodioideae</taxon>
        <taxon>Diphasiastrum</taxon>
    </lineage>
</organism>
<accession>A0ACC2AQG2</accession>
<evidence type="ECO:0000313" key="1">
    <source>
        <dbReference type="EMBL" id="KAJ7519204.1"/>
    </source>
</evidence>
<proteinExistence type="predicted"/>
<protein>
    <submittedName>
        <fullName evidence="1">Uncharacterized protein</fullName>
    </submittedName>
</protein>
<dbReference type="Proteomes" id="UP001162992">
    <property type="component" value="Chromosome 20"/>
</dbReference>
<sequence length="420" mass="45990">MLLNLLAALYGSGIADDATPGMPPSFSSLLRSISALLVHFPALISARRDLDPTLIRAGVELAGSWSFLYSIIQTFGANGDGLNDAPLLYTLSVMLVPLMKLCAGRSVTGVKWLSTFIALSGMGVLEEEGSGWKGIIIPQRGNPWVFASSLISALQIFRSEVFGIAKALDAKRLNAIQSAVLSVLSFFWEICNLCTSSSDWGLDFTTLAQHLPWLPLIYNGIVCGGICSWLEIRALRGVNASVATLIYMTIPVWGAFFSTLLRHKSPSELELVGAPMILLATMWTNKMTSEQRTNSSQPYQNDQGLTRQNRDQSSHLNRRQEFSRPDEGYLMENVLASTLLSADHLPGVMLISQLKSPFYTAQTERLVKDVDVIFQENTDCLSDFTTIFKPPQCAEVHNTAVNVGSPCFLCTEEHVCDIGA</sequence>
<evidence type="ECO:0000313" key="2">
    <source>
        <dbReference type="Proteomes" id="UP001162992"/>
    </source>
</evidence>
<comment type="caution">
    <text evidence="1">The sequence shown here is derived from an EMBL/GenBank/DDBJ whole genome shotgun (WGS) entry which is preliminary data.</text>
</comment>
<reference evidence="2" key="1">
    <citation type="journal article" date="2024" name="Proc. Natl. Acad. Sci. U.S.A.">
        <title>Extraordinary preservation of gene collinearity over three hundred million years revealed in homosporous lycophytes.</title>
        <authorList>
            <person name="Li C."/>
            <person name="Wickell D."/>
            <person name="Kuo L.Y."/>
            <person name="Chen X."/>
            <person name="Nie B."/>
            <person name="Liao X."/>
            <person name="Peng D."/>
            <person name="Ji J."/>
            <person name="Jenkins J."/>
            <person name="Williams M."/>
            <person name="Shu S."/>
            <person name="Plott C."/>
            <person name="Barry K."/>
            <person name="Rajasekar S."/>
            <person name="Grimwood J."/>
            <person name="Han X."/>
            <person name="Sun S."/>
            <person name="Hou Z."/>
            <person name="He W."/>
            <person name="Dai G."/>
            <person name="Sun C."/>
            <person name="Schmutz J."/>
            <person name="Leebens-Mack J.H."/>
            <person name="Li F.W."/>
            <person name="Wang L."/>
        </authorList>
    </citation>
    <scope>NUCLEOTIDE SEQUENCE [LARGE SCALE GENOMIC DNA]</scope>
    <source>
        <strain evidence="2">cv. PW_Plant_1</strain>
    </source>
</reference>
<name>A0ACC2AQG2_DIPCM</name>